<protein>
    <submittedName>
        <fullName evidence="1">Unplaced genomic scaffold scaffold_8, whole genome shotgun sequence</fullName>
    </submittedName>
</protein>
<dbReference type="AlphaFoldDB" id="A0A0C9ZRD4"/>
<dbReference type="EMBL" id="KN833692">
    <property type="protein sequence ID" value="KIK28619.1"/>
    <property type="molecule type" value="Genomic_DNA"/>
</dbReference>
<sequence>MYRACLIFQYRQLFRAVAAKDLVPGFAVPTTVCWVDIILAKMGDLSALVATDFRTCPLDKSFTNVFAVRQLEDRLKAALQLPDNWDMVPSLLTSDRASPAAKRLVVHVLFGSYVLYPRLSVANIGHELFPRSLHIELTEYILSIDRQTLEPMVIAGQGYQFLVEQDRLVQAMVLTLLAVTNMSAQTDTEPRSVPLFRPQTNSAIIRLLNFIMDKDDFTPIIFCPLEELNVASILLVRLNVVPLWCLGVWMECQSFRADIFVHLATTYLRHPERESNVLGTVLSDQDSRSYGQYQHAVMTFLGVIQTRLLRVHCHS</sequence>
<dbReference type="HOGENOM" id="CLU_883143_0_0_1"/>
<evidence type="ECO:0000313" key="1">
    <source>
        <dbReference type="EMBL" id="KIK28619.1"/>
    </source>
</evidence>
<gene>
    <name evidence="1" type="ORF">PISMIDRAFT_590167</name>
</gene>
<evidence type="ECO:0000313" key="2">
    <source>
        <dbReference type="Proteomes" id="UP000054018"/>
    </source>
</evidence>
<reference evidence="1 2" key="1">
    <citation type="submission" date="2014-04" db="EMBL/GenBank/DDBJ databases">
        <authorList>
            <consortium name="DOE Joint Genome Institute"/>
            <person name="Kuo A."/>
            <person name="Kohler A."/>
            <person name="Costa M.D."/>
            <person name="Nagy L.G."/>
            <person name="Floudas D."/>
            <person name="Copeland A."/>
            <person name="Barry K.W."/>
            <person name="Cichocki N."/>
            <person name="Veneault-Fourrey C."/>
            <person name="LaButti K."/>
            <person name="Lindquist E.A."/>
            <person name="Lipzen A."/>
            <person name="Lundell T."/>
            <person name="Morin E."/>
            <person name="Murat C."/>
            <person name="Sun H."/>
            <person name="Tunlid A."/>
            <person name="Henrissat B."/>
            <person name="Grigoriev I.V."/>
            <person name="Hibbett D.S."/>
            <person name="Martin F."/>
            <person name="Nordberg H.P."/>
            <person name="Cantor M.N."/>
            <person name="Hua S.X."/>
        </authorList>
    </citation>
    <scope>NUCLEOTIDE SEQUENCE [LARGE SCALE GENOMIC DNA]</scope>
    <source>
        <strain evidence="1 2">441</strain>
    </source>
</reference>
<proteinExistence type="predicted"/>
<dbReference type="STRING" id="765257.A0A0C9ZRD4"/>
<name>A0A0C9ZRD4_9AGAM</name>
<organism evidence="1 2">
    <name type="scientific">Pisolithus microcarpus 441</name>
    <dbReference type="NCBI Taxonomy" id="765257"/>
    <lineage>
        <taxon>Eukaryota</taxon>
        <taxon>Fungi</taxon>
        <taxon>Dikarya</taxon>
        <taxon>Basidiomycota</taxon>
        <taxon>Agaricomycotina</taxon>
        <taxon>Agaricomycetes</taxon>
        <taxon>Agaricomycetidae</taxon>
        <taxon>Boletales</taxon>
        <taxon>Sclerodermatineae</taxon>
        <taxon>Pisolithaceae</taxon>
        <taxon>Pisolithus</taxon>
    </lineage>
</organism>
<dbReference type="Proteomes" id="UP000054018">
    <property type="component" value="Unassembled WGS sequence"/>
</dbReference>
<dbReference type="OrthoDB" id="3233180at2759"/>
<keyword evidence="2" id="KW-1185">Reference proteome</keyword>
<accession>A0A0C9ZRD4</accession>
<reference evidence="2" key="2">
    <citation type="submission" date="2015-01" db="EMBL/GenBank/DDBJ databases">
        <title>Evolutionary Origins and Diversification of the Mycorrhizal Mutualists.</title>
        <authorList>
            <consortium name="DOE Joint Genome Institute"/>
            <consortium name="Mycorrhizal Genomics Consortium"/>
            <person name="Kohler A."/>
            <person name="Kuo A."/>
            <person name="Nagy L.G."/>
            <person name="Floudas D."/>
            <person name="Copeland A."/>
            <person name="Barry K.W."/>
            <person name="Cichocki N."/>
            <person name="Veneault-Fourrey C."/>
            <person name="LaButti K."/>
            <person name="Lindquist E.A."/>
            <person name="Lipzen A."/>
            <person name="Lundell T."/>
            <person name="Morin E."/>
            <person name="Murat C."/>
            <person name="Riley R."/>
            <person name="Ohm R."/>
            <person name="Sun H."/>
            <person name="Tunlid A."/>
            <person name="Henrissat B."/>
            <person name="Grigoriev I.V."/>
            <person name="Hibbett D.S."/>
            <person name="Martin F."/>
        </authorList>
    </citation>
    <scope>NUCLEOTIDE SEQUENCE [LARGE SCALE GENOMIC DNA]</scope>
    <source>
        <strain evidence="2">441</strain>
    </source>
</reference>